<keyword evidence="1" id="KW-0732">Signal</keyword>
<name>A0A2C5XHE4_9HYPO</name>
<proteinExistence type="predicted"/>
<accession>A0A2C5XHE4</accession>
<gene>
    <name evidence="2" type="ORF">CDD81_6787</name>
</gene>
<dbReference type="SUPFAM" id="SSF53474">
    <property type="entry name" value="alpha/beta-Hydrolases"/>
    <property type="match status" value="1"/>
</dbReference>
<evidence type="ECO:0000313" key="3">
    <source>
        <dbReference type="Proteomes" id="UP000226192"/>
    </source>
</evidence>
<reference evidence="2 3" key="1">
    <citation type="submission" date="2017-06" db="EMBL/GenBank/DDBJ databases">
        <title>Ant-infecting Ophiocordyceps genomes reveal a high diversity of potential behavioral manipulation genes and a possible major role for enterotoxins.</title>
        <authorList>
            <person name="De Bekker C."/>
            <person name="Evans H.C."/>
            <person name="Brachmann A."/>
            <person name="Hughes D.P."/>
        </authorList>
    </citation>
    <scope>NUCLEOTIDE SEQUENCE [LARGE SCALE GENOMIC DNA]</scope>
    <source>
        <strain evidence="2 3">Map64</strain>
    </source>
</reference>
<evidence type="ECO:0000313" key="2">
    <source>
        <dbReference type="EMBL" id="PHH62718.1"/>
    </source>
</evidence>
<dbReference type="InterPro" id="IPR013744">
    <property type="entry name" value="SidJ"/>
</dbReference>
<keyword evidence="3" id="KW-1185">Reference proteome</keyword>
<dbReference type="PANTHER" id="PTHR31591">
    <property type="entry name" value="UPF0613 PROTEIN PB24D3.06C"/>
    <property type="match status" value="1"/>
</dbReference>
<protein>
    <recommendedName>
        <fullName evidence="4">DUF1749 domain-containing protein</fullName>
    </recommendedName>
</protein>
<dbReference type="Gene3D" id="3.40.50.1820">
    <property type="entry name" value="alpha/beta hydrolase"/>
    <property type="match status" value="1"/>
</dbReference>
<dbReference type="PANTHER" id="PTHR31591:SF7">
    <property type="entry name" value="DUF1749-DOMAIN-CONTAINING PROTEIN"/>
    <property type="match status" value="1"/>
</dbReference>
<dbReference type="Pfam" id="PF08538">
    <property type="entry name" value="DUF1749"/>
    <property type="match status" value="1"/>
</dbReference>
<sequence>MSRLACYFAVLTALVSPIAMATTESTFTVTVHPYGSDDNYTRNYAYEYGTTASENAIIFINGLYGGPHTNPFVRRVADQIQKAQNLSYSVFEIRLNSAFTAFGAYSIFDDAADISVLVKYLRSIRKRNIVLYGHSSGCQDCMAYIDNAKHDNPSVDGFILQAPVSDREYLQTRNFYHRKLDAASKLIEAGKPNECIPREGGVGPPLTAYRVYSLYAKGGDEDFFSSDLSNETVTGFWQRFQKPVLVLFSENDQFVPQNIDQKKKLQRYREANPQQVSQLSGLIPNATHSLVGDTEAHGWLADKVEAFLRTL</sequence>
<dbReference type="OrthoDB" id="10034502at2759"/>
<feature type="signal peptide" evidence="1">
    <location>
        <begin position="1"/>
        <end position="21"/>
    </location>
</feature>
<dbReference type="Proteomes" id="UP000226192">
    <property type="component" value="Unassembled WGS sequence"/>
</dbReference>
<evidence type="ECO:0008006" key="4">
    <source>
        <dbReference type="Google" id="ProtNLM"/>
    </source>
</evidence>
<dbReference type="AlphaFoldDB" id="A0A2C5XHE4"/>
<dbReference type="EMBL" id="NJET01000065">
    <property type="protein sequence ID" value="PHH62718.1"/>
    <property type="molecule type" value="Genomic_DNA"/>
</dbReference>
<evidence type="ECO:0000256" key="1">
    <source>
        <dbReference type="SAM" id="SignalP"/>
    </source>
</evidence>
<comment type="caution">
    <text evidence="2">The sequence shown here is derived from an EMBL/GenBank/DDBJ whole genome shotgun (WGS) entry which is preliminary data.</text>
</comment>
<dbReference type="InterPro" id="IPR029058">
    <property type="entry name" value="AB_hydrolase_fold"/>
</dbReference>
<organism evidence="2 3">
    <name type="scientific">Ophiocordyceps australis</name>
    <dbReference type="NCBI Taxonomy" id="1399860"/>
    <lineage>
        <taxon>Eukaryota</taxon>
        <taxon>Fungi</taxon>
        <taxon>Dikarya</taxon>
        <taxon>Ascomycota</taxon>
        <taxon>Pezizomycotina</taxon>
        <taxon>Sordariomycetes</taxon>
        <taxon>Hypocreomycetidae</taxon>
        <taxon>Hypocreales</taxon>
        <taxon>Ophiocordycipitaceae</taxon>
        <taxon>Ophiocordyceps</taxon>
    </lineage>
</organism>
<feature type="chain" id="PRO_5012360958" description="DUF1749 domain-containing protein" evidence="1">
    <location>
        <begin position="22"/>
        <end position="311"/>
    </location>
</feature>